<evidence type="ECO:0000313" key="5">
    <source>
        <dbReference type="EMBL" id="KXS17232.1"/>
    </source>
</evidence>
<dbReference type="Pfam" id="PF13302">
    <property type="entry name" value="Acetyltransf_3"/>
    <property type="match status" value="1"/>
</dbReference>
<dbReference type="PROSITE" id="PS51186">
    <property type="entry name" value="GNAT"/>
    <property type="match status" value="1"/>
</dbReference>
<gene>
    <name evidence="5" type="ORF">M427DRAFT_154020</name>
</gene>
<dbReference type="InterPro" id="IPR016181">
    <property type="entry name" value="Acyl_CoA_acyltransferase"/>
</dbReference>
<keyword evidence="2 5" id="KW-0012">Acyltransferase</keyword>
<keyword evidence="1 5" id="KW-0808">Transferase</keyword>
<dbReference type="InterPro" id="IPR051531">
    <property type="entry name" value="N-acetyltransferase"/>
</dbReference>
<accession>A0A139AKB5</accession>
<evidence type="ECO:0000256" key="2">
    <source>
        <dbReference type="ARBA" id="ARBA00023315"/>
    </source>
</evidence>
<dbReference type="Gene3D" id="3.40.630.30">
    <property type="match status" value="1"/>
</dbReference>
<sequence>MNPSTVIPATPSSPLRHYKFAFFVQVSPTVILTELTEYDRDDLVAILQDQTIHQNTLVLPNPYKPADFDWWLAHCRATATRQKRHLKYAIRDATSLRIIGSTGFHDVDWVKDVDGEVVELGEGKRPWKVELGYYLSSEYRGRGIMPAVIAKLLELAFTTFHLARVSAIIFAHNAPSGRVLEKCGFTFEGTLRKWHRKDGALIDAKVYCILKEEWEERRGGTAA</sequence>
<evidence type="ECO:0000313" key="6">
    <source>
        <dbReference type="Proteomes" id="UP000070544"/>
    </source>
</evidence>
<dbReference type="OMA" id="CILKEEW"/>
<dbReference type="PANTHER" id="PTHR43792">
    <property type="entry name" value="GNAT FAMILY, PUTATIVE (AFU_ORTHOLOGUE AFUA_3G00765)-RELATED-RELATED"/>
    <property type="match status" value="1"/>
</dbReference>
<dbReference type="OrthoDB" id="630895at2759"/>
<dbReference type="GO" id="GO:0016747">
    <property type="term" value="F:acyltransferase activity, transferring groups other than amino-acyl groups"/>
    <property type="evidence" value="ECO:0007669"/>
    <property type="project" value="InterPro"/>
</dbReference>
<reference evidence="5 6" key="1">
    <citation type="journal article" date="2015" name="Genome Biol. Evol.">
        <title>Phylogenomic analyses indicate that early fungi evolved digesting cell walls of algal ancestors of land plants.</title>
        <authorList>
            <person name="Chang Y."/>
            <person name="Wang S."/>
            <person name="Sekimoto S."/>
            <person name="Aerts A.L."/>
            <person name="Choi C."/>
            <person name="Clum A."/>
            <person name="LaButti K.M."/>
            <person name="Lindquist E.A."/>
            <person name="Yee Ngan C."/>
            <person name="Ohm R.A."/>
            <person name="Salamov A.A."/>
            <person name="Grigoriev I.V."/>
            <person name="Spatafora J.W."/>
            <person name="Berbee M.L."/>
        </authorList>
    </citation>
    <scope>NUCLEOTIDE SEQUENCE [LARGE SCALE GENOMIC DNA]</scope>
    <source>
        <strain evidence="5 6">JEL478</strain>
    </source>
</reference>
<dbReference type="SUPFAM" id="SSF55729">
    <property type="entry name" value="Acyl-CoA N-acyltransferases (Nat)"/>
    <property type="match status" value="1"/>
</dbReference>
<dbReference type="AlphaFoldDB" id="A0A139AKB5"/>
<evidence type="ECO:0000256" key="3">
    <source>
        <dbReference type="ARBA" id="ARBA00038502"/>
    </source>
</evidence>
<evidence type="ECO:0000256" key="1">
    <source>
        <dbReference type="ARBA" id="ARBA00022679"/>
    </source>
</evidence>
<dbReference type="Proteomes" id="UP000070544">
    <property type="component" value="Unassembled WGS sequence"/>
</dbReference>
<dbReference type="InterPro" id="IPR000182">
    <property type="entry name" value="GNAT_dom"/>
</dbReference>
<proteinExistence type="inferred from homology"/>
<organism evidence="5 6">
    <name type="scientific">Gonapodya prolifera (strain JEL478)</name>
    <name type="common">Monoblepharis prolifera</name>
    <dbReference type="NCBI Taxonomy" id="1344416"/>
    <lineage>
        <taxon>Eukaryota</taxon>
        <taxon>Fungi</taxon>
        <taxon>Fungi incertae sedis</taxon>
        <taxon>Chytridiomycota</taxon>
        <taxon>Chytridiomycota incertae sedis</taxon>
        <taxon>Monoblepharidomycetes</taxon>
        <taxon>Monoblepharidales</taxon>
        <taxon>Gonapodyaceae</taxon>
        <taxon>Gonapodya</taxon>
    </lineage>
</organism>
<keyword evidence="6" id="KW-1185">Reference proteome</keyword>
<feature type="domain" description="N-acetyltransferase" evidence="4">
    <location>
        <begin position="30"/>
        <end position="208"/>
    </location>
</feature>
<dbReference type="PANTHER" id="PTHR43792:SF8">
    <property type="entry name" value="[RIBOSOMAL PROTEIN US5]-ALANINE N-ACETYLTRANSFERASE"/>
    <property type="match status" value="1"/>
</dbReference>
<protein>
    <submittedName>
        <fullName evidence="5">Acyl-CoA N-acyltransferase</fullName>
    </submittedName>
</protein>
<dbReference type="EMBL" id="KQ965748">
    <property type="protein sequence ID" value="KXS17232.1"/>
    <property type="molecule type" value="Genomic_DNA"/>
</dbReference>
<comment type="similarity">
    <text evidence="3">Belongs to the acetyltransferase family. RimJ subfamily.</text>
</comment>
<name>A0A139AKB5_GONPJ</name>
<evidence type="ECO:0000259" key="4">
    <source>
        <dbReference type="PROSITE" id="PS51186"/>
    </source>
</evidence>
<dbReference type="STRING" id="1344416.A0A139AKB5"/>